<dbReference type="Proteomes" id="UP000001400">
    <property type="component" value="Chromosome"/>
</dbReference>
<keyword evidence="6 12" id="KW-0812">Transmembrane</keyword>
<evidence type="ECO:0000256" key="5">
    <source>
        <dbReference type="ARBA" id="ARBA00022475"/>
    </source>
</evidence>
<evidence type="ECO:0000256" key="1">
    <source>
        <dbReference type="ARBA" id="ARBA00004162"/>
    </source>
</evidence>
<comment type="subcellular location">
    <subcellularLocation>
        <location evidence="1 12">Cell membrane</location>
        <topology evidence="1 12">Single-pass membrane protein</topology>
    </subcellularLocation>
</comment>
<evidence type="ECO:0000313" key="13">
    <source>
        <dbReference type="EMBL" id="ADD08037.1"/>
    </source>
</evidence>
<accession>B5IH68</accession>
<evidence type="ECO:0000256" key="7">
    <source>
        <dbReference type="ARBA" id="ARBA00022927"/>
    </source>
</evidence>
<keyword evidence="4 12" id="KW-0813">Transport</keyword>
<evidence type="ECO:0000256" key="2">
    <source>
        <dbReference type="ARBA" id="ARBA00006103"/>
    </source>
</evidence>
<dbReference type="HAMAP" id="MF_00751">
    <property type="entry name" value="SecG"/>
    <property type="match status" value="1"/>
</dbReference>
<organism evidence="13 14">
    <name type="scientific">Aciduliprofundum boonei (strain DSM 19572 / T469)</name>
    <dbReference type="NCBI Taxonomy" id="439481"/>
    <lineage>
        <taxon>Archaea</taxon>
        <taxon>Methanobacteriati</taxon>
        <taxon>Thermoplasmatota</taxon>
        <taxon>DHVE2 group</taxon>
        <taxon>Candidatus Aciduliprofundum</taxon>
    </lineage>
</organism>
<dbReference type="Pfam" id="PF03911">
    <property type="entry name" value="Sec61_beta"/>
    <property type="match status" value="1"/>
</dbReference>
<dbReference type="eggNOG" id="arCOG02957">
    <property type="taxonomic scope" value="Archaea"/>
</dbReference>
<keyword evidence="5 12" id="KW-1003">Cell membrane</keyword>
<gene>
    <name evidence="12" type="primary">secG</name>
    <name evidence="13" type="ordered locus">Aboo_0225</name>
</gene>
<evidence type="ECO:0000256" key="10">
    <source>
        <dbReference type="ARBA" id="ARBA00023136"/>
    </source>
</evidence>
<dbReference type="HOGENOM" id="CLU_208205_0_0_2"/>
<sequence>MVEIARNMAKKNKGTGFQSAAGLIRYFEEEKSKGPKIDPKLVVYMAIIFALVVELAKIYWPA</sequence>
<proteinExistence type="inferred from homology"/>
<evidence type="ECO:0000256" key="8">
    <source>
        <dbReference type="ARBA" id="ARBA00022989"/>
    </source>
</evidence>
<protein>
    <recommendedName>
        <fullName evidence="3 12">Preprotein translocase subunit SecG</fullName>
    </recommendedName>
    <alternativeName>
        <fullName evidence="11 12">Protein transport protein Sec61 subunit beta homolog</fullName>
    </alternativeName>
</protein>
<dbReference type="AlphaFoldDB" id="B5IH68"/>
<keyword evidence="9 12" id="KW-0811">Translocation</keyword>
<dbReference type="KEGG" id="abi:Aboo_0225"/>
<evidence type="ECO:0000256" key="4">
    <source>
        <dbReference type="ARBA" id="ARBA00022448"/>
    </source>
</evidence>
<dbReference type="GO" id="GO:0015031">
    <property type="term" value="P:protein transport"/>
    <property type="evidence" value="ECO:0007669"/>
    <property type="project" value="UniProtKB-UniRule"/>
</dbReference>
<dbReference type="InterPro" id="IPR023531">
    <property type="entry name" value="Preprot_translocase_SecG"/>
</dbReference>
<keyword evidence="14" id="KW-1185">Reference proteome</keyword>
<keyword evidence="7 12" id="KW-0653">Protein transport</keyword>
<feature type="topological domain" description="Cytoplasmic" evidence="12">
    <location>
        <begin position="1"/>
        <end position="38"/>
    </location>
</feature>
<dbReference type="STRING" id="439481.Aboo_0225"/>
<comment type="similarity">
    <text evidence="2 12">Belongs to the SEC61-beta family.</text>
</comment>
<keyword evidence="10 12" id="KW-0472">Membrane</keyword>
<evidence type="ECO:0000256" key="9">
    <source>
        <dbReference type="ARBA" id="ARBA00023010"/>
    </source>
</evidence>
<dbReference type="InterPro" id="IPR016482">
    <property type="entry name" value="SecG/Sec61-beta/Sbh"/>
</dbReference>
<dbReference type="EMBL" id="CP001941">
    <property type="protein sequence ID" value="ADD08037.1"/>
    <property type="molecule type" value="Genomic_DNA"/>
</dbReference>
<evidence type="ECO:0000256" key="12">
    <source>
        <dbReference type="HAMAP-Rule" id="MF_00751"/>
    </source>
</evidence>
<name>B5IH68_ACIB4</name>
<comment type="function">
    <text evidence="12">Involved in protein export. The function of the beta subunit is unknown, but it may be involved in stabilization of the trimeric complex.</text>
</comment>
<evidence type="ECO:0000256" key="3">
    <source>
        <dbReference type="ARBA" id="ARBA00014522"/>
    </source>
</evidence>
<dbReference type="NCBIfam" id="NF002318">
    <property type="entry name" value="PRK01253.1"/>
    <property type="match status" value="1"/>
</dbReference>
<evidence type="ECO:0000313" key="14">
    <source>
        <dbReference type="Proteomes" id="UP000001400"/>
    </source>
</evidence>
<evidence type="ECO:0000256" key="11">
    <source>
        <dbReference type="ARBA" id="ARBA00031868"/>
    </source>
</evidence>
<evidence type="ECO:0000256" key="6">
    <source>
        <dbReference type="ARBA" id="ARBA00022692"/>
    </source>
</evidence>
<comment type="subunit">
    <text evidence="12">Component of the protein translocase complex. Heterotrimer consisting of alpha (SecY), beta (SecG) and gamma (SecE) subunits. Can form oligomers of the heterotrimer.</text>
</comment>
<reference evidence="13" key="1">
    <citation type="submission" date="2010-02" db="EMBL/GenBank/DDBJ databases">
        <title>Complete sequence of Aciduliprofundum boonei T469.</title>
        <authorList>
            <consortium name="US DOE Joint Genome Institute"/>
            <person name="Lucas S."/>
            <person name="Copeland A."/>
            <person name="Lapidus A."/>
            <person name="Cheng J.-F."/>
            <person name="Bruce D."/>
            <person name="Goodwin L."/>
            <person name="Pitluck S."/>
            <person name="Saunders E."/>
            <person name="Detter J.C."/>
            <person name="Han C."/>
            <person name="Tapia R."/>
            <person name="Land M."/>
            <person name="Hauser L."/>
            <person name="Kyrpides N."/>
            <person name="Mikhailova N."/>
            <person name="Flores G."/>
            <person name="Reysenbach A.-L."/>
            <person name="Woyke T."/>
        </authorList>
    </citation>
    <scope>NUCLEOTIDE SEQUENCE</scope>
    <source>
        <strain evidence="13">T469</strain>
    </source>
</reference>
<keyword evidence="8 12" id="KW-1133">Transmembrane helix</keyword>
<dbReference type="GO" id="GO:0005886">
    <property type="term" value="C:plasma membrane"/>
    <property type="evidence" value="ECO:0007669"/>
    <property type="project" value="UniProtKB-SubCell"/>
</dbReference>